<comment type="caution">
    <text evidence="2">The sequence shown here is derived from an EMBL/GenBank/DDBJ whole genome shotgun (WGS) entry which is preliminary data.</text>
</comment>
<keyword evidence="3" id="KW-1185">Reference proteome</keyword>
<organism evidence="2 3">
    <name type="scientific">Prorocentrum cordatum</name>
    <dbReference type="NCBI Taxonomy" id="2364126"/>
    <lineage>
        <taxon>Eukaryota</taxon>
        <taxon>Sar</taxon>
        <taxon>Alveolata</taxon>
        <taxon>Dinophyceae</taxon>
        <taxon>Prorocentrales</taxon>
        <taxon>Prorocentraceae</taxon>
        <taxon>Prorocentrum</taxon>
    </lineage>
</organism>
<name>A0ABN9YA85_9DINO</name>
<protein>
    <submittedName>
        <fullName evidence="2">Uncharacterized protein</fullName>
    </submittedName>
</protein>
<gene>
    <name evidence="2" type="ORF">PCOR1329_LOCUS82971</name>
</gene>
<evidence type="ECO:0000313" key="2">
    <source>
        <dbReference type="EMBL" id="CAK0908243.1"/>
    </source>
</evidence>
<feature type="region of interest" description="Disordered" evidence="1">
    <location>
        <begin position="303"/>
        <end position="329"/>
    </location>
</feature>
<proteinExistence type="predicted"/>
<feature type="non-terminal residue" evidence="2">
    <location>
        <position position="1"/>
    </location>
</feature>
<dbReference type="Proteomes" id="UP001189429">
    <property type="component" value="Unassembled WGS sequence"/>
</dbReference>
<feature type="compositionally biased region" description="Low complexity" evidence="1">
    <location>
        <begin position="315"/>
        <end position="329"/>
    </location>
</feature>
<evidence type="ECO:0000313" key="3">
    <source>
        <dbReference type="Proteomes" id="UP001189429"/>
    </source>
</evidence>
<accession>A0ABN9YA85</accession>
<dbReference type="EMBL" id="CAUYUJ010021980">
    <property type="protein sequence ID" value="CAK0908243.1"/>
    <property type="molecule type" value="Genomic_DNA"/>
</dbReference>
<sequence>VGVAWQVVGVSRSSVGAGRRTRHELRWACAGRVPAAASRPSAATPGSRVCFVGALLCALLLIGFDIQSTTPKCRQLRWSPRRRNGMARARRQPHHWPVWLSGPWAARCTRACGPYGKNEVEGARGCQRPAPQGCGAGSCWRQCWPRWPLGAMRPQSAPGPRSEGRGDTAEAVGASELLGLQAVPPAEFHTRCMTFLNAVVAEAGGEPGRVQEVMERRCGGDAQAMLHRRVPSALAVRCRGLGARLVDHMQRTEAGQERDGDSRRLVSSPWDPPRVHHFYQAAAAWCYDVFGAHQNHSWDRLVVTPPSRGPPEDLSAVGPSRRSSGAAGTGAQSAWPFLVALHVAALLAWRR</sequence>
<reference evidence="2" key="1">
    <citation type="submission" date="2023-10" db="EMBL/GenBank/DDBJ databases">
        <authorList>
            <person name="Chen Y."/>
            <person name="Shah S."/>
            <person name="Dougan E. K."/>
            <person name="Thang M."/>
            <person name="Chan C."/>
        </authorList>
    </citation>
    <scope>NUCLEOTIDE SEQUENCE [LARGE SCALE GENOMIC DNA]</scope>
</reference>
<evidence type="ECO:0000256" key="1">
    <source>
        <dbReference type="SAM" id="MobiDB-lite"/>
    </source>
</evidence>